<protein>
    <submittedName>
        <fullName evidence="13">Outer membrane receptor for ferrienterochelin and colicins</fullName>
    </submittedName>
</protein>
<dbReference type="Proteomes" id="UP000005234">
    <property type="component" value="Chromosome"/>
</dbReference>
<dbReference type="InterPro" id="IPR012910">
    <property type="entry name" value="Plug_dom"/>
</dbReference>
<keyword evidence="6 8" id="KW-0472">Membrane</keyword>
<dbReference type="EMBL" id="CP003350">
    <property type="protein sequence ID" value="AFC87215.1"/>
    <property type="molecule type" value="Genomic_DNA"/>
</dbReference>
<dbReference type="Gene3D" id="2.170.130.10">
    <property type="entry name" value="TonB-dependent receptor, plug domain"/>
    <property type="match status" value="1"/>
</dbReference>
<evidence type="ECO:0000256" key="9">
    <source>
        <dbReference type="RuleBase" id="RU003357"/>
    </source>
</evidence>
<dbReference type="PANTHER" id="PTHR47234">
    <property type="match status" value="1"/>
</dbReference>
<comment type="subcellular location">
    <subcellularLocation>
        <location evidence="1 8">Cell outer membrane</location>
        <topology evidence="1 8">Multi-pass membrane protein</topology>
    </subcellularLocation>
</comment>
<keyword evidence="4 8" id="KW-0812">Transmembrane</keyword>
<evidence type="ECO:0000259" key="11">
    <source>
        <dbReference type="Pfam" id="PF00593"/>
    </source>
</evidence>
<dbReference type="InterPro" id="IPR037066">
    <property type="entry name" value="Plug_dom_sf"/>
</dbReference>
<evidence type="ECO:0000256" key="4">
    <source>
        <dbReference type="ARBA" id="ARBA00022692"/>
    </source>
</evidence>
<dbReference type="PROSITE" id="PS52016">
    <property type="entry name" value="TONB_DEPENDENT_REC_3"/>
    <property type="match status" value="1"/>
</dbReference>
<feature type="signal peptide" evidence="10">
    <location>
        <begin position="1"/>
        <end position="27"/>
    </location>
</feature>
<keyword evidence="3 8" id="KW-1134">Transmembrane beta strand</keyword>
<evidence type="ECO:0000313" key="14">
    <source>
        <dbReference type="Proteomes" id="UP000005234"/>
    </source>
</evidence>
<sequence length="821" mass="88506">MQHTKPQRLAVLSAAISLVLASPWASAQSQADTDAPASAAKPAGNKQLQTVVVTGTRTSNRTEAESLSPVDVLTPKDLNATGSTDLAGALNALLPSLDFPRPAINDGNDAIRPATLRGMSPDDVLVLVDGKRYHTTAMVNYNSSVGRGSSPVDLNSIPMSAIDHIEVLRDGAAAQYGSAAIAGVINVILKHGAAKGNNSITASGGIMDAGDGAQNGVQGSMGIDLGGHGSQAKGWARVAWNYQSAMNTNRAENTDILTTHPGAANASGVPYQRYGDPASKTYQMLINFGYSLTRNIELYGYINASRRNVVSNGYYRPWNDSARNVQSIYPNGFLPQIVNHTNDYEGVLGIRGHNNGWNWDFSGNYGENYVNYDIQNTINTSLYHSTGYSPTYFNAGAFRNRQGLLNLDMSHDYDWGLASPVTLAFGGEYRKEQYTINPGEADSYYFNANTINPATGTPYPGGSQVFPGLSPSVAGNWSRHSQAVYADLEADVTDKLSAGVAGRYEHYSDAGATRSGKVSARYQFTDSFALRGTVSNGFRAPSLAQQNYESVVTLIQNGQLAQIGTFRPSNPVAIALGAKPLKPEKSANYSFGGVWQPTNNFSASLDLYQIRVWDQILYSDQLTVTPTVDNPVSGAQFFVNGATTRTRGADLVANYRFDFSNWGTLNLTGSANYNQVHIIKISTPAFGRASQGLLTNATPHTKYVLTGDWQLSHFNLHANLTRYGTVTRMGDLPPVGTSYAELADQQFAARWLLDLSASYTVAAWTFTVGADNLTNQYPSKVSLQASGAGGYEDRADGLQYSSLSPFGFDGRYWYGKVTFRF</sequence>
<keyword evidence="7 8" id="KW-0998">Cell outer membrane</keyword>
<dbReference type="eggNOG" id="COG4771">
    <property type="taxonomic scope" value="Bacteria"/>
</dbReference>
<evidence type="ECO:0000313" key="13">
    <source>
        <dbReference type="EMBL" id="AFC87215.1"/>
    </source>
</evidence>
<dbReference type="Gene3D" id="2.40.170.20">
    <property type="entry name" value="TonB-dependent receptor, beta-barrel domain"/>
    <property type="match status" value="1"/>
</dbReference>
<dbReference type="OrthoDB" id="9805434at2"/>
<dbReference type="PANTHER" id="PTHR47234:SF3">
    <property type="entry name" value="SECRETIN_TONB SHORT N-TERMINAL DOMAIN-CONTAINING PROTEIN"/>
    <property type="match status" value="1"/>
</dbReference>
<feature type="chain" id="PRO_5003614114" evidence="10">
    <location>
        <begin position="28"/>
        <end position="821"/>
    </location>
</feature>
<evidence type="ECO:0000256" key="10">
    <source>
        <dbReference type="SAM" id="SignalP"/>
    </source>
</evidence>
<evidence type="ECO:0000256" key="1">
    <source>
        <dbReference type="ARBA" id="ARBA00004571"/>
    </source>
</evidence>
<dbReference type="HOGENOM" id="CLU_010745_1_1_6"/>
<proteinExistence type="inferred from homology"/>
<keyword evidence="14" id="KW-1185">Reference proteome</keyword>
<feature type="domain" description="TonB-dependent receptor plug" evidence="12">
    <location>
        <begin position="65"/>
        <end position="184"/>
    </location>
</feature>
<keyword evidence="10" id="KW-0732">Signal</keyword>
<feature type="domain" description="TonB-dependent receptor-like beta-barrel" evidence="11">
    <location>
        <begin position="292"/>
        <end position="773"/>
    </location>
</feature>
<dbReference type="GO" id="GO:0009279">
    <property type="term" value="C:cell outer membrane"/>
    <property type="evidence" value="ECO:0007669"/>
    <property type="project" value="UniProtKB-SubCell"/>
</dbReference>
<dbReference type="KEGG" id="fau:Fraau_2883"/>
<evidence type="ECO:0000256" key="2">
    <source>
        <dbReference type="ARBA" id="ARBA00022448"/>
    </source>
</evidence>
<dbReference type="STRING" id="767434.Fraau_2883"/>
<evidence type="ECO:0000256" key="3">
    <source>
        <dbReference type="ARBA" id="ARBA00022452"/>
    </source>
</evidence>
<keyword evidence="13" id="KW-0675">Receptor</keyword>
<evidence type="ECO:0000259" key="12">
    <source>
        <dbReference type="Pfam" id="PF07715"/>
    </source>
</evidence>
<dbReference type="Pfam" id="PF00593">
    <property type="entry name" value="TonB_dep_Rec_b-barrel"/>
    <property type="match status" value="1"/>
</dbReference>
<comment type="similarity">
    <text evidence="8 9">Belongs to the TonB-dependent receptor family.</text>
</comment>
<dbReference type="RefSeq" id="WP_014404218.1">
    <property type="nucleotide sequence ID" value="NC_017033.1"/>
</dbReference>
<reference evidence="13" key="1">
    <citation type="submission" date="2012-02" db="EMBL/GenBank/DDBJ databases">
        <title>The complete genome of Frateuria aurantia DSM 6220.</title>
        <authorList>
            <consortium name="US DOE Joint Genome Institute (JGI-PGF)"/>
            <person name="Lucas S."/>
            <person name="Copeland A."/>
            <person name="Lapidus A."/>
            <person name="Glavina del Rio T."/>
            <person name="Dalin E."/>
            <person name="Tice H."/>
            <person name="Bruce D."/>
            <person name="Goodwin L."/>
            <person name="Pitluck S."/>
            <person name="Peters L."/>
            <person name="Ovchinnikova G."/>
            <person name="Teshima H."/>
            <person name="Kyrpides N."/>
            <person name="Mavromatis K."/>
            <person name="Ivanova N."/>
            <person name="Brettin T."/>
            <person name="Detter J.C."/>
            <person name="Han C."/>
            <person name="Larimer F."/>
            <person name="Land M."/>
            <person name="Hauser L."/>
            <person name="Markowitz V."/>
            <person name="Cheng J.-F."/>
            <person name="Hugenholtz P."/>
            <person name="Woyke T."/>
            <person name="Wu D."/>
            <person name="Brambilla E."/>
            <person name="Klenk H.-P."/>
            <person name="Eisen J.A."/>
        </authorList>
    </citation>
    <scope>NUCLEOTIDE SEQUENCE</scope>
    <source>
        <strain evidence="13">DSM 6220</strain>
    </source>
</reference>
<accession>H8L160</accession>
<dbReference type="AlphaFoldDB" id="H8L160"/>
<dbReference type="InterPro" id="IPR036942">
    <property type="entry name" value="Beta-barrel_TonB_sf"/>
</dbReference>
<dbReference type="InterPro" id="IPR039426">
    <property type="entry name" value="TonB-dep_rcpt-like"/>
</dbReference>
<gene>
    <name evidence="13" type="ordered locus">Fraau_2883</name>
</gene>
<dbReference type="SUPFAM" id="SSF56935">
    <property type="entry name" value="Porins"/>
    <property type="match status" value="1"/>
</dbReference>
<evidence type="ECO:0000256" key="7">
    <source>
        <dbReference type="ARBA" id="ARBA00023237"/>
    </source>
</evidence>
<evidence type="ECO:0000256" key="6">
    <source>
        <dbReference type="ARBA" id="ARBA00023136"/>
    </source>
</evidence>
<evidence type="ECO:0000256" key="5">
    <source>
        <dbReference type="ARBA" id="ARBA00023077"/>
    </source>
</evidence>
<keyword evidence="2 8" id="KW-0813">Transport</keyword>
<dbReference type="Pfam" id="PF07715">
    <property type="entry name" value="Plug"/>
    <property type="match status" value="1"/>
</dbReference>
<dbReference type="CDD" id="cd01347">
    <property type="entry name" value="ligand_gated_channel"/>
    <property type="match status" value="1"/>
</dbReference>
<organism evidence="13 14">
    <name type="scientific">Frateuria aurantia (strain ATCC 33424 / DSM 6220 / KCTC 2777 / LMG 1558 / NBRC 3245 / NCIMB 13370)</name>
    <name type="common">Acetobacter aurantius</name>
    <dbReference type="NCBI Taxonomy" id="767434"/>
    <lineage>
        <taxon>Bacteria</taxon>
        <taxon>Pseudomonadati</taxon>
        <taxon>Pseudomonadota</taxon>
        <taxon>Gammaproteobacteria</taxon>
        <taxon>Lysobacterales</taxon>
        <taxon>Rhodanobacteraceae</taxon>
        <taxon>Frateuria</taxon>
    </lineage>
</organism>
<dbReference type="InterPro" id="IPR000531">
    <property type="entry name" value="Beta-barrel_TonB"/>
</dbReference>
<keyword evidence="5 9" id="KW-0798">TonB box</keyword>
<name>H8L160_FRAAD</name>
<evidence type="ECO:0000256" key="8">
    <source>
        <dbReference type="PROSITE-ProRule" id="PRU01360"/>
    </source>
</evidence>